<dbReference type="Gene3D" id="3.40.630.30">
    <property type="match status" value="1"/>
</dbReference>
<protein>
    <submittedName>
        <fullName evidence="2">GNAT family N-acetyltransferase</fullName>
    </submittedName>
</protein>
<dbReference type="SUPFAM" id="SSF55729">
    <property type="entry name" value="Acyl-CoA N-acyltransferases (Nat)"/>
    <property type="match status" value="1"/>
</dbReference>
<dbReference type="GO" id="GO:0016747">
    <property type="term" value="F:acyltransferase activity, transferring groups other than amino-acyl groups"/>
    <property type="evidence" value="ECO:0007669"/>
    <property type="project" value="InterPro"/>
</dbReference>
<reference evidence="2 3" key="1">
    <citation type="submission" date="2024-04" db="EMBL/GenBank/DDBJ databases">
        <title>Novel genus in family Flammeovirgaceae.</title>
        <authorList>
            <person name="Nguyen T.H."/>
            <person name="Vuong T.Q."/>
            <person name="Le H."/>
            <person name="Kim S.-G."/>
        </authorList>
    </citation>
    <scope>NUCLEOTIDE SEQUENCE [LARGE SCALE GENOMIC DNA]</scope>
    <source>
        <strain evidence="2 3">JCM 23209</strain>
    </source>
</reference>
<proteinExistence type="predicted"/>
<dbReference type="AlphaFoldDB" id="A0AAW9RX34"/>
<keyword evidence="3" id="KW-1185">Reference proteome</keyword>
<evidence type="ECO:0000313" key="3">
    <source>
        <dbReference type="Proteomes" id="UP001403385"/>
    </source>
</evidence>
<gene>
    <name evidence="2" type="ORF">AAG747_15880</name>
</gene>
<dbReference type="InterPro" id="IPR000182">
    <property type="entry name" value="GNAT_dom"/>
</dbReference>
<comment type="caution">
    <text evidence="2">The sequence shown here is derived from an EMBL/GenBank/DDBJ whole genome shotgun (WGS) entry which is preliminary data.</text>
</comment>
<dbReference type="Proteomes" id="UP001403385">
    <property type="component" value="Unassembled WGS sequence"/>
</dbReference>
<dbReference type="Pfam" id="PF00583">
    <property type="entry name" value="Acetyltransf_1"/>
    <property type="match status" value="1"/>
</dbReference>
<evidence type="ECO:0000259" key="1">
    <source>
        <dbReference type="PROSITE" id="PS51186"/>
    </source>
</evidence>
<feature type="domain" description="N-acetyltransferase" evidence="1">
    <location>
        <begin position="1"/>
        <end position="141"/>
    </location>
</feature>
<accession>A0AAW9RX34</accession>
<dbReference type="InterPro" id="IPR016181">
    <property type="entry name" value="Acyl_CoA_acyltransferase"/>
</dbReference>
<dbReference type="EMBL" id="JBDKWZ010000008">
    <property type="protein sequence ID" value="MEN7549404.1"/>
    <property type="molecule type" value="Genomic_DNA"/>
</dbReference>
<name>A0AAW9RX34_9BACT</name>
<organism evidence="2 3">
    <name type="scientific">Rapidithrix thailandica</name>
    <dbReference type="NCBI Taxonomy" id="413964"/>
    <lineage>
        <taxon>Bacteria</taxon>
        <taxon>Pseudomonadati</taxon>
        <taxon>Bacteroidota</taxon>
        <taxon>Cytophagia</taxon>
        <taxon>Cytophagales</taxon>
        <taxon>Flammeovirgaceae</taxon>
        <taxon>Rapidithrix</taxon>
    </lineage>
</organism>
<dbReference type="PROSITE" id="PS51186">
    <property type="entry name" value="GNAT"/>
    <property type="match status" value="1"/>
</dbReference>
<dbReference type="RefSeq" id="WP_346822179.1">
    <property type="nucleotide sequence ID" value="NZ_JBDKWZ010000008.1"/>
</dbReference>
<sequence>MDTTNQEFQQLWAIYKEAFPSNERRSLQHQKKLLGETAYHFEPVKHQGNTCGLIGYWKFEDFWFIEHFALSTSERGRGTGSQYLKAFLEKCPVTVILEVELPDTPLAEKRIVFYERLGFRLNTFDYFQPSYQSGGPDLPLKVMSFPDLINAEMAFSLHARVYHTEPSR</sequence>
<evidence type="ECO:0000313" key="2">
    <source>
        <dbReference type="EMBL" id="MEN7549404.1"/>
    </source>
</evidence>